<feature type="compositionally biased region" description="Basic residues" evidence="1">
    <location>
        <begin position="136"/>
        <end position="145"/>
    </location>
</feature>
<reference evidence="2" key="1">
    <citation type="submission" date="2015-01" db="EMBL/GenBank/DDBJ databases">
        <title>The Genome Sequence of Cladophialophora bantiana CBS 173.52.</title>
        <authorList>
            <consortium name="The Broad Institute Genomics Platform"/>
            <person name="Cuomo C."/>
            <person name="de Hoog S."/>
            <person name="Gorbushina A."/>
            <person name="Stielow B."/>
            <person name="Teixiera M."/>
            <person name="Abouelleil A."/>
            <person name="Chapman S.B."/>
            <person name="Priest M."/>
            <person name="Young S.K."/>
            <person name="Wortman J."/>
            <person name="Nusbaum C."/>
            <person name="Birren B."/>
        </authorList>
    </citation>
    <scope>NUCLEOTIDE SEQUENCE [LARGE SCALE GENOMIC DNA]</scope>
    <source>
        <strain evidence="2">CBS 173.52</strain>
    </source>
</reference>
<dbReference type="GeneID" id="27697465"/>
<sequence>MNDKSFSPIDETSDFDRAVSQTSEVFGLGLLALWGGIRDDAAVIVEKTSYTISQDLADGKLAQKDRDLRLLLKAPASSPSTTTRPSQTASYVQSSGWTTNPAWNPPSTGEDAASKTNFTHFGSPAVMEPPSQPHSHAAKKRRRERSRTNAAYAPDQSRHEKVFDLFDKVSTSPLTTFFSGY</sequence>
<dbReference type="Proteomes" id="UP000053789">
    <property type="component" value="Unassembled WGS sequence"/>
</dbReference>
<evidence type="ECO:0000313" key="3">
    <source>
        <dbReference type="Proteomes" id="UP000053789"/>
    </source>
</evidence>
<keyword evidence="3" id="KW-1185">Reference proteome</keyword>
<feature type="compositionally biased region" description="Low complexity" evidence="1">
    <location>
        <begin position="74"/>
        <end position="90"/>
    </location>
</feature>
<name>A0A0D2EXD8_CLAB1</name>
<gene>
    <name evidence="2" type="ORF">Z519_04537</name>
</gene>
<dbReference type="VEuPathDB" id="FungiDB:Z519_04537"/>
<proteinExistence type="predicted"/>
<organism evidence="2 3">
    <name type="scientific">Cladophialophora bantiana (strain ATCC 10958 / CBS 173.52 / CDC B-1940 / NIH 8579)</name>
    <name type="common">Xylohypha bantiana</name>
    <dbReference type="NCBI Taxonomy" id="1442370"/>
    <lineage>
        <taxon>Eukaryota</taxon>
        <taxon>Fungi</taxon>
        <taxon>Dikarya</taxon>
        <taxon>Ascomycota</taxon>
        <taxon>Pezizomycotina</taxon>
        <taxon>Eurotiomycetes</taxon>
        <taxon>Chaetothyriomycetidae</taxon>
        <taxon>Chaetothyriales</taxon>
        <taxon>Herpotrichiellaceae</taxon>
        <taxon>Cladophialophora</taxon>
    </lineage>
</organism>
<evidence type="ECO:0000313" key="2">
    <source>
        <dbReference type="EMBL" id="KIW94561.1"/>
    </source>
</evidence>
<dbReference type="AlphaFoldDB" id="A0A0D2EXD8"/>
<dbReference type="RefSeq" id="XP_016621230.1">
    <property type="nucleotide sequence ID" value="XM_016762283.1"/>
</dbReference>
<dbReference type="HOGENOM" id="CLU_1488843_0_0_1"/>
<evidence type="ECO:0000256" key="1">
    <source>
        <dbReference type="SAM" id="MobiDB-lite"/>
    </source>
</evidence>
<protein>
    <submittedName>
        <fullName evidence="2">Uncharacterized protein</fullName>
    </submittedName>
</protein>
<feature type="region of interest" description="Disordered" evidence="1">
    <location>
        <begin position="74"/>
        <end position="158"/>
    </location>
</feature>
<accession>A0A0D2EXD8</accession>
<feature type="compositionally biased region" description="Polar residues" evidence="1">
    <location>
        <begin position="91"/>
        <end position="107"/>
    </location>
</feature>
<dbReference type="EMBL" id="KN846985">
    <property type="protein sequence ID" value="KIW94561.1"/>
    <property type="molecule type" value="Genomic_DNA"/>
</dbReference>